<name>A0ABZ0JQ89_9XANT</name>
<dbReference type="Proteomes" id="UP001302020">
    <property type="component" value="Chromosome"/>
</dbReference>
<dbReference type="EMBL" id="CP126172">
    <property type="protein sequence ID" value="WOS41159.1"/>
    <property type="molecule type" value="Genomic_DNA"/>
</dbReference>
<dbReference type="PANTHER" id="PTHR36448">
    <property type="entry name" value="BLR7373 PROTEIN"/>
    <property type="match status" value="1"/>
</dbReference>
<dbReference type="RefSeq" id="WP_317844353.1">
    <property type="nucleotide sequence ID" value="NZ_CP126170.1"/>
</dbReference>
<dbReference type="PIRSF" id="PIRSF019307">
    <property type="entry name" value="UCP019307"/>
    <property type="match status" value="1"/>
</dbReference>
<dbReference type="CDD" id="cd02219">
    <property type="entry name" value="cupin_YjlB-like"/>
    <property type="match status" value="1"/>
</dbReference>
<dbReference type="InterPro" id="IPR047121">
    <property type="entry name" value="YjiB-like"/>
</dbReference>
<dbReference type="SUPFAM" id="SSF51182">
    <property type="entry name" value="RmlC-like cupins"/>
    <property type="match status" value="1"/>
</dbReference>
<dbReference type="InterPro" id="IPR014500">
    <property type="entry name" value="UCP019307_cupin"/>
</dbReference>
<dbReference type="InterPro" id="IPR014710">
    <property type="entry name" value="RmlC-like_jellyroll"/>
</dbReference>
<organism evidence="1 2">
    <name type="scientific">Xanthomonas rydalmerensis</name>
    <dbReference type="NCBI Taxonomy" id="3046274"/>
    <lineage>
        <taxon>Bacteria</taxon>
        <taxon>Pseudomonadati</taxon>
        <taxon>Pseudomonadota</taxon>
        <taxon>Gammaproteobacteria</taxon>
        <taxon>Lysobacterales</taxon>
        <taxon>Lysobacteraceae</taxon>
        <taxon>Xanthomonas</taxon>
    </lineage>
</organism>
<evidence type="ECO:0000313" key="1">
    <source>
        <dbReference type="EMBL" id="WOS41159.1"/>
    </source>
</evidence>
<sequence>MPLDHWQLPPHDWVPNHPFLPVLHYRHCVGAIDADGFERRFGAHGWPPQWRDGIYDYHHYHSTAHEVLGVAGGSARVLLGGPGGIEVALAAGDALLLPAGTGHCRLFASADFMVVGAYPEGQDWDICREAPSAAMLQRIAEVPFPRSDPLLGTGGPLLEHWQMP</sequence>
<evidence type="ECO:0000313" key="2">
    <source>
        <dbReference type="Proteomes" id="UP001302020"/>
    </source>
</evidence>
<reference evidence="1 2" key="1">
    <citation type="submission" date="2023-05" db="EMBL/GenBank/DDBJ databases">
        <title>Xanthomonas rydalmerenesis sp. nov., a novel Xanthomonas species isolated from Fragaria x ananassa.</title>
        <authorList>
            <person name="McKnight D.J.E."/>
            <person name="Wong-Bajracharya J."/>
            <person name="Okoh E.B."/>
            <person name="Snijders F."/>
            <person name="Lidbetter F."/>
            <person name="Webster J."/>
            <person name="Djordjevic S.P."/>
            <person name="Bogema D.R."/>
            <person name="Chapman T.A."/>
        </authorList>
    </citation>
    <scope>NUCLEOTIDE SEQUENCE [LARGE SCALE GENOMIC DNA]</scope>
    <source>
        <strain evidence="1 2">DAR34883</strain>
    </source>
</reference>
<dbReference type="PANTHER" id="PTHR36448:SF2">
    <property type="entry name" value="CUPIN TYPE-1 DOMAIN-CONTAINING PROTEIN"/>
    <property type="match status" value="1"/>
</dbReference>
<proteinExistence type="predicted"/>
<dbReference type="Gene3D" id="2.60.120.10">
    <property type="entry name" value="Jelly Rolls"/>
    <property type="match status" value="1"/>
</dbReference>
<protein>
    <submittedName>
        <fullName evidence="1">Cupin</fullName>
    </submittedName>
</protein>
<dbReference type="InterPro" id="IPR011051">
    <property type="entry name" value="RmlC_Cupin_sf"/>
</dbReference>
<accession>A0ABZ0JQ89</accession>
<keyword evidence="2" id="KW-1185">Reference proteome</keyword>
<gene>
    <name evidence="1" type="ORF">QN243_01350</name>
</gene>